<name>A0A1Q2LI69_9HELI</name>
<reference evidence="1 2" key="1">
    <citation type="submission" date="2017-02" db="EMBL/GenBank/DDBJ databases">
        <title>Whole genome sequencing of Helicobacter bilis strain AAQJH.</title>
        <authorList>
            <person name="Conlan S."/>
            <person name="Thomas P.J."/>
            <person name="Mullikin J."/>
            <person name="Palmore T.N."/>
            <person name="Frank K.M."/>
            <person name="Segre J.A."/>
        </authorList>
    </citation>
    <scope>NUCLEOTIDE SEQUENCE [LARGE SCALE GENOMIC DNA]</scope>
    <source>
        <strain evidence="1 2">AAQJH</strain>
    </source>
</reference>
<evidence type="ECO:0000313" key="1">
    <source>
        <dbReference type="EMBL" id="AQQ60164.1"/>
    </source>
</evidence>
<dbReference type="AlphaFoldDB" id="A0A1Q2LI69"/>
<accession>A0A1Q2LI69</accession>
<dbReference type="Proteomes" id="UP000188298">
    <property type="component" value="Chromosome"/>
</dbReference>
<proteinExistence type="predicted"/>
<dbReference type="KEGG" id="hbl:XJ32_08745"/>
<dbReference type="RefSeq" id="WP_077389133.1">
    <property type="nucleotide sequence ID" value="NZ_CP019645.1"/>
</dbReference>
<dbReference type="EMBL" id="CP019645">
    <property type="protein sequence ID" value="AQQ60164.1"/>
    <property type="molecule type" value="Genomic_DNA"/>
</dbReference>
<organism evidence="1 2">
    <name type="scientific">Helicobacter bilis</name>
    <dbReference type="NCBI Taxonomy" id="37372"/>
    <lineage>
        <taxon>Bacteria</taxon>
        <taxon>Pseudomonadati</taxon>
        <taxon>Campylobacterota</taxon>
        <taxon>Epsilonproteobacteria</taxon>
        <taxon>Campylobacterales</taxon>
        <taxon>Helicobacteraceae</taxon>
        <taxon>Helicobacter</taxon>
    </lineage>
</organism>
<sequence>MDNLTNLEAILKSNDYSLEQALRVSKITQGLQEKAIIESESFLKKVFELDEFAKCVKSLQGTSYAYNTDSNIKIIL</sequence>
<protein>
    <submittedName>
        <fullName evidence="1">Uncharacterized protein</fullName>
    </submittedName>
</protein>
<evidence type="ECO:0000313" key="2">
    <source>
        <dbReference type="Proteomes" id="UP000188298"/>
    </source>
</evidence>
<gene>
    <name evidence="1" type="ORF">XJ32_08745</name>
</gene>